<dbReference type="SMART" id="SM00490">
    <property type="entry name" value="HELICc"/>
    <property type="match status" value="1"/>
</dbReference>
<dbReference type="SMART" id="SM00487">
    <property type="entry name" value="DEXDc"/>
    <property type="match status" value="1"/>
</dbReference>
<evidence type="ECO:0000256" key="3">
    <source>
        <dbReference type="ARBA" id="ARBA00022840"/>
    </source>
</evidence>
<comment type="similarity">
    <text evidence="1">Belongs to the helicase family. RecQ subfamily.</text>
</comment>
<dbReference type="Pfam" id="PF00270">
    <property type="entry name" value="DEAD"/>
    <property type="match status" value="1"/>
</dbReference>
<organism evidence="8 9">
    <name type="scientific">Exaiptasia diaphana</name>
    <name type="common">Tropical sea anemone</name>
    <name type="synonym">Aiptasia pulchella</name>
    <dbReference type="NCBI Taxonomy" id="2652724"/>
    <lineage>
        <taxon>Eukaryota</taxon>
        <taxon>Metazoa</taxon>
        <taxon>Cnidaria</taxon>
        <taxon>Anthozoa</taxon>
        <taxon>Hexacorallia</taxon>
        <taxon>Actiniaria</taxon>
        <taxon>Aiptasiidae</taxon>
        <taxon>Exaiptasia</taxon>
    </lineage>
</organism>
<dbReference type="GO" id="GO:0003676">
    <property type="term" value="F:nucleic acid binding"/>
    <property type="evidence" value="ECO:0007669"/>
    <property type="project" value="InterPro"/>
</dbReference>
<dbReference type="Gene3D" id="3.40.50.300">
    <property type="entry name" value="P-loop containing nucleotide triphosphate hydrolases"/>
    <property type="match status" value="2"/>
</dbReference>
<dbReference type="InterPro" id="IPR011545">
    <property type="entry name" value="DEAD/DEAH_box_helicase_dom"/>
</dbReference>
<protein>
    <recommendedName>
        <fullName evidence="5">DNA 3'-5' helicase</fullName>
        <ecNumber evidence="5">5.6.2.4</ecNumber>
    </recommendedName>
</protein>
<sequence length="581" mass="66122">MPSTVDSFFRGIRYSLDSSGYNDLFLKVKQILILERLLLGKDTVGVLPTGYGKSVIFHLLPFMFDYEKKKDDSIVLVIAPLDSLIEDQVMSLKSRGIKAGVLKTKKSTKCFNEIFDEGPCNITDEEREFTEDTEDQQHEITRDSEYKRLECGDVRILFTHPEGFISCKEGRKLLLSQTFQNRLISCVIDEAHLVTEWGLEFRPDFNKLSQLGSIFPHAPILALTATAPTKRIQELIQLLLLDNPFVCIGNLDRPNIFIEKFKRKPTCLGSESYDQLFVIADDLKKKLTEYPFTIIYLPLQWCGYAFKYFLSVLGNKSYVNLNKGKQPRNCLFAQYHASQTEAMKLEILDQISGKSNFRNIRVVFATVAIGLGVNLPDVRHVIHIGVPRTLEAYYQEMGRAGRDGKPATASMFYNNSDIARNVPGMTESMRSFCLTDEHCLRKTLINYLGSVPAFHGLSHLCCSNCAKSCSCEDCLDTIAMLSCSDVVRTNMKKTDKKVRMLSKESKHKISKKLKEYRLKLGSRRKRFGSIDTSTGFTIQLIDSIINNCEYISSVEQLCQEFPIWDRSYAEVVMDVLSEYTS</sequence>
<evidence type="ECO:0000256" key="1">
    <source>
        <dbReference type="ARBA" id="ARBA00005446"/>
    </source>
</evidence>
<keyword evidence="3" id="KW-0067">ATP-binding</keyword>
<dbReference type="OrthoDB" id="5982332at2759"/>
<proteinExistence type="inferred from homology"/>
<dbReference type="GO" id="GO:0005737">
    <property type="term" value="C:cytoplasm"/>
    <property type="evidence" value="ECO:0007669"/>
    <property type="project" value="TreeGrafter"/>
</dbReference>
<evidence type="ECO:0000256" key="2">
    <source>
        <dbReference type="ARBA" id="ARBA00022741"/>
    </source>
</evidence>
<dbReference type="PROSITE" id="PS51194">
    <property type="entry name" value="HELICASE_CTER"/>
    <property type="match status" value="1"/>
</dbReference>
<dbReference type="InterPro" id="IPR001650">
    <property type="entry name" value="Helicase_C-like"/>
</dbReference>
<dbReference type="RefSeq" id="XP_020913801.1">
    <property type="nucleotide sequence ID" value="XM_021058142.1"/>
</dbReference>
<dbReference type="SUPFAM" id="SSF52540">
    <property type="entry name" value="P-loop containing nucleoside triphosphate hydrolases"/>
    <property type="match status" value="1"/>
</dbReference>
<name>A0A913Y3A6_EXADI</name>
<dbReference type="KEGG" id="epa:110251428"/>
<dbReference type="GO" id="GO:0005524">
    <property type="term" value="F:ATP binding"/>
    <property type="evidence" value="ECO:0007669"/>
    <property type="project" value="UniProtKB-KW"/>
</dbReference>
<dbReference type="GO" id="GO:0009378">
    <property type="term" value="F:four-way junction helicase activity"/>
    <property type="evidence" value="ECO:0007669"/>
    <property type="project" value="TreeGrafter"/>
</dbReference>
<accession>A0A913Y3A6</accession>
<dbReference type="InterPro" id="IPR014001">
    <property type="entry name" value="Helicase_ATP-bd"/>
</dbReference>
<dbReference type="GO" id="GO:0005634">
    <property type="term" value="C:nucleus"/>
    <property type="evidence" value="ECO:0007669"/>
    <property type="project" value="TreeGrafter"/>
</dbReference>
<keyword evidence="9" id="KW-1185">Reference proteome</keyword>
<dbReference type="InterPro" id="IPR027417">
    <property type="entry name" value="P-loop_NTPase"/>
</dbReference>
<evidence type="ECO:0000313" key="9">
    <source>
        <dbReference type="Proteomes" id="UP000887567"/>
    </source>
</evidence>
<dbReference type="PROSITE" id="PS51192">
    <property type="entry name" value="HELICASE_ATP_BIND_1"/>
    <property type="match status" value="1"/>
</dbReference>
<comment type="catalytic activity">
    <reaction evidence="4">
        <text>Couples ATP hydrolysis with the unwinding of duplex DNA by translocating in the 3'-5' direction.</text>
        <dbReference type="EC" id="5.6.2.4"/>
    </reaction>
</comment>
<evidence type="ECO:0000256" key="5">
    <source>
        <dbReference type="ARBA" id="ARBA00034808"/>
    </source>
</evidence>
<dbReference type="PANTHER" id="PTHR13710">
    <property type="entry name" value="DNA HELICASE RECQ FAMILY MEMBER"/>
    <property type="match status" value="1"/>
</dbReference>
<dbReference type="GO" id="GO:0043138">
    <property type="term" value="F:3'-5' DNA helicase activity"/>
    <property type="evidence" value="ECO:0007669"/>
    <property type="project" value="UniProtKB-EC"/>
</dbReference>
<dbReference type="EC" id="5.6.2.4" evidence="5"/>
<evidence type="ECO:0000259" key="7">
    <source>
        <dbReference type="PROSITE" id="PS51194"/>
    </source>
</evidence>
<dbReference type="PANTHER" id="PTHR13710:SF120">
    <property type="entry name" value="BIFUNCTIONAL 3'-5' EXONUCLEASE_ATP-DEPENDENT HELICASE WRN"/>
    <property type="match status" value="1"/>
</dbReference>
<dbReference type="GeneID" id="110251428"/>
<dbReference type="OMA" id="HEITRDS"/>
<dbReference type="Proteomes" id="UP000887567">
    <property type="component" value="Unplaced"/>
</dbReference>
<dbReference type="EnsemblMetazoa" id="XM_021058142.1">
    <property type="protein sequence ID" value="XP_020913801.1"/>
    <property type="gene ID" value="LOC110251428"/>
</dbReference>
<reference evidence="8" key="1">
    <citation type="submission" date="2022-11" db="UniProtKB">
        <authorList>
            <consortium name="EnsemblMetazoa"/>
        </authorList>
    </citation>
    <scope>IDENTIFICATION</scope>
</reference>
<evidence type="ECO:0000256" key="4">
    <source>
        <dbReference type="ARBA" id="ARBA00034617"/>
    </source>
</evidence>
<dbReference type="Pfam" id="PF00271">
    <property type="entry name" value="Helicase_C"/>
    <property type="match status" value="1"/>
</dbReference>
<dbReference type="GO" id="GO:0000724">
    <property type="term" value="P:double-strand break repair via homologous recombination"/>
    <property type="evidence" value="ECO:0007669"/>
    <property type="project" value="TreeGrafter"/>
</dbReference>
<feature type="domain" description="Helicase ATP-binding" evidence="6">
    <location>
        <begin position="34"/>
        <end position="245"/>
    </location>
</feature>
<evidence type="ECO:0000259" key="6">
    <source>
        <dbReference type="PROSITE" id="PS51192"/>
    </source>
</evidence>
<feature type="domain" description="Helicase C-terminal" evidence="7">
    <location>
        <begin position="282"/>
        <end position="448"/>
    </location>
</feature>
<keyword evidence="2" id="KW-0547">Nucleotide-binding</keyword>
<dbReference type="AlphaFoldDB" id="A0A913Y3A6"/>
<dbReference type="GO" id="GO:0005694">
    <property type="term" value="C:chromosome"/>
    <property type="evidence" value="ECO:0007669"/>
    <property type="project" value="TreeGrafter"/>
</dbReference>
<evidence type="ECO:0000313" key="8">
    <source>
        <dbReference type="EnsemblMetazoa" id="XP_020913801.1"/>
    </source>
</evidence>